<feature type="signal peptide" evidence="2">
    <location>
        <begin position="1"/>
        <end position="20"/>
    </location>
</feature>
<dbReference type="SUPFAM" id="SSF52499">
    <property type="entry name" value="Isochorismatase-like hydrolases"/>
    <property type="match status" value="1"/>
</dbReference>
<keyword evidence="5" id="KW-1185">Reference proteome</keyword>
<dbReference type="InParanoid" id="A0A136J8B8"/>
<dbReference type="EMBL" id="KQ964248">
    <property type="protein sequence ID" value="KXJ93405.1"/>
    <property type="molecule type" value="Genomic_DNA"/>
</dbReference>
<keyword evidence="2" id="KW-0732">Signal</keyword>
<reference evidence="5" key="1">
    <citation type="submission" date="2016-02" db="EMBL/GenBank/DDBJ databases">
        <title>Draft genome sequence of Microdochium bolleyi, a fungal endophyte of beachgrass.</title>
        <authorList>
            <consortium name="DOE Joint Genome Institute"/>
            <person name="David A.S."/>
            <person name="May G."/>
            <person name="Haridas S."/>
            <person name="Lim J."/>
            <person name="Wang M."/>
            <person name="Labutti K."/>
            <person name="Lipzen A."/>
            <person name="Barry K."/>
            <person name="Grigoriev I.V."/>
        </authorList>
    </citation>
    <scope>NUCLEOTIDE SEQUENCE [LARGE SCALE GENOMIC DNA]</scope>
    <source>
        <strain evidence="5">J235TASD1</strain>
    </source>
</reference>
<evidence type="ECO:0000256" key="1">
    <source>
        <dbReference type="ARBA" id="ARBA00006336"/>
    </source>
</evidence>
<dbReference type="InterPro" id="IPR053152">
    <property type="entry name" value="Hydrolase_YcaC-like"/>
</dbReference>
<organism evidence="4 5">
    <name type="scientific">Microdochium bolleyi</name>
    <dbReference type="NCBI Taxonomy" id="196109"/>
    <lineage>
        <taxon>Eukaryota</taxon>
        <taxon>Fungi</taxon>
        <taxon>Dikarya</taxon>
        <taxon>Ascomycota</taxon>
        <taxon>Pezizomycotina</taxon>
        <taxon>Sordariomycetes</taxon>
        <taxon>Xylariomycetidae</taxon>
        <taxon>Xylariales</taxon>
        <taxon>Microdochiaceae</taxon>
        <taxon>Microdochium</taxon>
    </lineage>
</organism>
<dbReference type="PANTHER" id="PTHR43559:SF3">
    <property type="entry name" value="HYDROLASE YCAC-RELATED"/>
    <property type="match status" value="1"/>
</dbReference>
<protein>
    <submittedName>
        <fullName evidence="4">Isochorismatase-like protein</fullName>
    </submittedName>
</protein>
<evidence type="ECO:0000256" key="2">
    <source>
        <dbReference type="SAM" id="SignalP"/>
    </source>
</evidence>
<evidence type="ECO:0000313" key="5">
    <source>
        <dbReference type="Proteomes" id="UP000070501"/>
    </source>
</evidence>
<evidence type="ECO:0000313" key="4">
    <source>
        <dbReference type="EMBL" id="KXJ93405.1"/>
    </source>
</evidence>
<accession>A0A136J8B8</accession>
<feature type="domain" description="Isochorismatase-like" evidence="3">
    <location>
        <begin position="38"/>
        <end position="190"/>
    </location>
</feature>
<dbReference type="Proteomes" id="UP000070501">
    <property type="component" value="Unassembled WGS sequence"/>
</dbReference>
<comment type="similarity">
    <text evidence="1">Belongs to the isochorismatase family.</text>
</comment>
<feature type="chain" id="PRO_5007293564" evidence="2">
    <location>
        <begin position="21"/>
        <end position="246"/>
    </location>
</feature>
<dbReference type="InterPro" id="IPR036380">
    <property type="entry name" value="Isochorismatase-like_sf"/>
</dbReference>
<dbReference type="Gene3D" id="3.40.50.850">
    <property type="entry name" value="Isochorismatase-like"/>
    <property type="match status" value="1"/>
</dbReference>
<dbReference type="PANTHER" id="PTHR43559">
    <property type="entry name" value="HYDROLASE YCAC-RELATED"/>
    <property type="match status" value="1"/>
</dbReference>
<proteinExistence type="inferred from homology"/>
<dbReference type="Pfam" id="PF00857">
    <property type="entry name" value="Isochorismatase"/>
    <property type="match status" value="1"/>
</dbReference>
<dbReference type="InterPro" id="IPR000868">
    <property type="entry name" value="Isochorismatase-like_dom"/>
</dbReference>
<evidence type="ECO:0000259" key="3">
    <source>
        <dbReference type="Pfam" id="PF00857"/>
    </source>
</evidence>
<gene>
    <name evidence="4" type="ORF">Micbo1qcDRAFT_183191</name>
</gene>
<sequence length="246" mass="26517">MKLSLFVSVVVSTLISASSAATPTGGGPEYVRLDKNDTVLLIVDIQEGLLNLVRDFDPTLYRNNYLAHAALGKAFDMPVVLTTSAETGPNGRLPEEITAMYPDSPLVKRNGEVNAWDNEEFRKAVRATGKSQVILAGIVTDVCTAFLALSLRSEGYKVFANVEASGTMSVLAREAANDQMRAAGVSVVSHFAIVMDLMRDWRNTPGSKELFGYLDQYAPVIGNVVRGHRAAIQNGTLLPGQETMPA</sequence>
<name>A0A136J8B8_9PEZI</name>
<dbReference type="AlphaFoldDB" id="A0A136J8B8"/>
<dbReference type="OrthoDB" id="167809at2759"/>